<dbReference type="Pfam" id="PF25954">
    <property type="entry name" value="Beta-barrel_RND_2"/>
    <property type="match status" value="1"/>
</dbReference>
<protein>
    <submittedName>
        <fullName evidence="10">RND family efflux transporter MFP subunit</fullName>
    </submittedName>
</protein>
<dbReference type="Pfam" id="PF25876">
    <property type="entry name" value="HH_MFP_RND"/>
    <property type="match status" value="1"/>
</dbReference>
<dbReference type="GO" id="GO:1990281">
    <property type="term" value="C:efflux pump complex"/>
    <property type="evidence" value="ECO:0007669"/>
    <property type="project" value="TreeGrafter"/>
</dbReference>
<organism evidence="10 11">
    <name type="scientific">Pseudidiomarina maritima</name>
    <dbReference type="NCBI Taxonomy" id="519453"/>
    <lineage>
        <taxon>Bacteria</taxon>
        <taxon>Pseudomonadati</taxon>
        <taxon>Pseudomonadota</taxon>
        <taxon>Gammaproteobacteria</taxon>
        <taxon>Alteromonadales</taxon>
        <taxon>Idiomarinaceae</taxon>
        <taxon>Pseudidiomarina</taxon>
    </lineage>
</organism>
<sequence length="365" mass="39233">MNYPARLVTWSLFAVAVLSTSACSPAPEAAAPTAVAQPVKLMTVSYGQGERIRRFPAVVEAAQVAQLAFRVAGEITEFPVKAGHDVSQGQLIAKLDPTDYQLVLDQAQARFELAQAQFTRTENLVAQGVISPQQFDEVKSNLEVARANLETAKANVRYTELRAPFAGTVAHVFVERYETVQPQQAIATIQLSNAVDVSIRVPESLFARVQRQTDYQPDVIFAAAPERRFKATLKEWDATADPATNTYKVVFTLPVPTDLNVLPGMSAALEVDASAIAQQAAAAIIVPSSAVFSPATQAASSGHAVWVYQPEAGVVELRPITIGAVTNHGIEVTAGLTDGEHIVVAGVHALTDQQQVRPWTKERGL</sequence>
<evidence type="ECO:0000259" key="9">
    <source>
        <dbReference type="Pfam" id="PF25967"/>
    </source>
</evidence>
<dbReference type="Pfam" id="PF25917">
    <property type="entry name" value="BSH_RND"/>
    <property type="match status" value="1"/>
</dbReference>
<evidence type="ECO:0000259" key="6">
    <source>
        <dbReference type="Pfam" id="PF25876"/>
    </source>
</evidence>
<dbReference type="InterPro" id="IPR058625">
    <property type="entry name" value="MdtA-like_BSH"/>
</dbReference>
<accession>A0A317Q9Y0</accession>
<feature type="domain" description="Multidrug resistance protein MdtA-like barrel-sandwich hybrid" evidence="7">
    <location>
        <begin position="65"/>
        <end position="187"/>
    </location>
</feature>
<dbReference type="InterPro" id="IPR058792">
    <property type="entry name" value="Beta-barrel_RND_2"/>
</dbReference>
<evidence type="ECO:0000256" key="1">
    <source>
        <dbReference type="ARBA" id="ARBA00004196"/>
    </source>
</evidence>
<keyword evidence="4" id="KW-0175">Coiled coil</keyword>
<dbReference type="InterPro" id="IPR058624">
    <property type="entry name" value="MdtA-like_HH"/>
</dbReference>
<dbReference type="PANTHER" id="PTHR30469:SF20">
    <property type="entry name" value="EFFLUX RND TRANSPORTER PERIPLASMIC ADAPTOR SUBUNIT"/>
    <property type="match status" value="1"/>
</dbReference>
<dbReference type="Gene3D" id="2.40.30.170">
    <property type="match status" value="1"/>
</dbReference>
<feature type="domain" description="Multidrug resistance protein MdtA-like alpha-helical hairpin" evidence="6">
    <location>
        <begin position="98"/>
        <end position="157"/>
    </location>
</feature>
<evidence type="ECO:0000256" key="4">
    <source>
        <dbReference type="SAM" id="Coils"/>
    </source>
</evidence>
<gene>
    <name evidence="10" type="ORF">DET45_1073</name>
</gene>
<feature type="chain" id="PRO_5016367897" evidence="5">
    <location>
        <begin position="27"/>
        <end position="365"/>
    </location>
</feature>
<dbReference type="InterPro" id="IPR006143">
    <property type="entry name" value="RND_pump_MFP"/>
</dbReference>
<evidence type="ECO:0000259" key="7">
    <source>
        <dbReference type="Pfam" id="PF25917"/>
    </source>
</evidence>
<dbReference type="PANTHER" id="PTHR30469">
    <property type="entry name" value="MULTIDRUG RESISTANCE PROTEIN MDTA"/>
    <property type="match status" value="1"/>
</dbReference>
<feature type="coiled-coil region" evidence="4">
    <location>
        <begin position="104"/>
        <end position="155"/>
    </location>
</feature>
<dbReference type="OrthoDB" id="1185083at2"/>
<keyword evidence="5" id="KW-0732">Signal</keyword>
<dbReference type="AlphaFoldDB" id="A0A317Q9Y0"/>
<comment type="subcellular location">
    <subcellularLocation>
        <location evidence="1">Cell envelope</location>
    </subcellularLocation>
</comment>
<reference evidence="10 11" key="1">
    <citation type="submission" date="2018-05" db="EMBL/GenBank/DDBJ databases">
        <title>Freshwater and sediment microbial communities from various areas in North America, analyzing microbe dynamics in response to fracking.</title>
        <authorList>
            <person name="Lamendella R."/>
        </authorList>
    </citation>
    <scope>NUCLEOTIDE SEQUENCE [LARGE SCALE GENOMIC DNA]</scope>
    <source>
        <strain evidence="10 11">125B1</strain>
    </source>
</reference>
<feature type="domain" description="CusB-like beta-barrel" evidence="8">
    <location>
        <begin position="197"/>
        <end position="273"/>
    </location>
</feature>
<evidence type="ECO:0000313" key="11">
    <source>
        <dbReference type="Proteomes" id="UP000246964"/>
    </source>
</evidence>
<dbReference type="NCBIfam" id="TIGR01730">
    <property type="entry name" value="RND_mfp"/>
    <property type="match status" value="1"/>
</dbReference>
<evidence type="ECO:0000256" key="5">
    <source>
        <dbReference type="SAM" id="SignalP"/>
    </source>
</evidence>
<name>A0A317Q9Y0_9GAMM</name>
<dbReference type="GO" id="GO:0015562">
    <property type="term" value="F:efflux transmembrane transporter activity"/>
    <property type="evidence" value="ECO:0007669"/>
    <property type="project" value="TreeGrafter"/>
</dbReference>
<comment type="caution">
    <text evidence="10">The sequence shown here is derived from an EMBL/GenBank/DDBJ whole genome shotgun (WGS) entry which is preliminary data.</text>
</comment>
<dbReference type="InterPro" id="IPR058627">
    <property type="entry name" value="MdtA-like_C"/>
</dbReference>
<dbReference type="Proteomes" id="UP000246964">
    <property type="component" value="Unassembled WGS sequence"/>
</dbReference>
<evidence type="ECO:0000256" key="2">
    <source>
        <dbReference type="ARBA" id="ARBA00009477"/>
    </source>
</evidence>
<dbReference type="Pfam" id="PF25967">
    <property type="entry name" value="RND-MFP_C"/>
    <property type="match status" value="1"/>
</dbReference>
<dbReference type="Gene3D" id="1.10.287.470">
    <property type="entry name" value="Helix hairpin bin"/>
    <property type="match status" value="1"/>
</dbReference>
<dbReference type="Gene3D" id="2.40.50.100">
    <property type="match status" value="1"/>
</dbReference>
<dbReference type="PROSITE" id="PS51257">
    <property type="entry name" value="PROKAR_LIPOPROTEIN"/>
    <property type="match status" value="1"/>
</dbReference>
<proteinExistence type="inferred from homology"/>
<dbReference type="RefSeq" id="WP_110075922.1">
    <property type="nucleotide sequence ID" value="NZ_QGTT01000007.1"/>
</dbReference>
<feature type="signal peptide" evidence="5">
    <location>
        <begin position="1"/>
        <end position="26"/>
    </location>
</feature>
<dbReference type="EMBL" id="QGTT01000007">
    <property type="protein sequence ID" value="PWW12974.1"/>
    <property type="molecule type" value="Genomic_DNA"/>
</dbReference>
<evidence type="ECO:0000313" key="10">
    <source>
        <dbReference type="EMBL" id="PWW12974.1"/>
    </source>
</evidence>
<keyword evidence="11" id="KW-1185">Reference proteome</keyword>
<keyword evidence="3" id="KW-0813">Transport</keyword>
<comment type="similarity">
    <text evidence="2">Belongs to the membrane fusion protein (MFP) (TC 8.A.1) family.</text>
</comment>
<feature type="domain" description="Multidrug resistance protein MdtA-like C-terminal permuted SH3" evidence="9">
    <location>
        <begin position="283"/>
        <end position="347"/>
    </location>
</feature>
<dbReference type="Gene3D" id="2.40.420.20">
    <property type="match status" value="1"/>
</dbReference>
<dbReference type="SUPFAM" id="SSF111369">
    <property type="entry name" value="HlyD-like secretion proteins"/>
    <property type="match status" value="1"/>
</dbReference>
<evidence type="ECO:0000259" key="8">
    <source>
        <dbReference type="Pfam" id="PF25954"/>
    </source>
</evidence>
<evidence type="ECO:0000256" key="3">
    <source>
        <dbReference type="ARBA" id="ARBA00022448"/>
    </source>
</evidence>